<organism evidence="1 2">
    <name type="scientific">Solanum commersonii</name>
    <name type="common">Commerson's wild potato</name>
    <name type="synonym">Commerson's nightshade</name>
    <dbReference type="NCBI Taxonomy" id="4109"/>
    <lineage>
        <taxon>Eukaryota</taxon>
        <taxon>Viridiplantae</taxon>
        <taxon>Streptophyta</taxon>
        <taxon>Embryophyta</taxon>
        <taxon>Tracheophyta</taxon>
        <taxon>Spermatophyta</taxon>
        <taxon>Magnoliopsida</taxon>
        <taxon>eudicotyledons</taxon>
        <taxon>Gunneridae</taxon>
        <taxon>Pentapetalae</taxon>
        <taxon>asterids</taxon>
        <taxon>lamiids</taxon>
        <taxon>Solanales</taxon>
        <taxon>Solanaceae</taxon>
        <taxon>Solanoideae</taxon>
        <taxon>Solaneae</taxon>
        <taxon>Solanum</taxon>
    </lineage>
</organism>
<keyword evidence="2" id="KW-1185">Reference proteome</keyword>
<sequence length="117" mass="13532">MELYSLTQEHWKCLVNTLGLRNNGHNQKMPPPLLLTMLAYQQLIIKRCPQLHLLQLEGGWKAKVEVEVMDKMSEERMLMLGVTKSLDPPVCDQASPVHELHRSISQLGINIIWIHKR</sequence>
<name>A0A9J5ZV93_SOLCO</name>
<reference evidence="1 2" key="1">
    <citation type="submission" date="2020-09" db="EMBL/GenBank/DDBJ databases">
        <title>De no assembly of potato wild relative species, Solanum commersonii.</title>
        <authorList>
            <person name="Cho K."/>
        </authorList>
    </citation>
    <scope>NUCLEOTIDE SEQUENCE [LARGE SCALE GENOMIC DNA]</scope>
    <source>
        <strain evidence="1">LZ3.2</strain>
        <tissue evidence="1">Leaf</tissue>
    </source>
</reference>
<comment type="caution">
    <text evidence="1">The sequence shown here is derived from an EMBL/GenBank/DDBJ whole genome shotgun (WGS) entry which is preliminary data.</text>
</comment>
<evidence type="ECO:0000313" key="1">
    <source>
        <dbReference type="EMBL" id="KAG5615863.1"/>
    </source>
</evidence>
<accession>A0A9J5ZV93</accession>
<dbReference type="EMBL" id="JACXVP010000003">
    <property type="protein sequence ID" value="KAG5615863.1"/>
    <property type="molecule type" value="Genomic_DNA"/>
</dbReference>
<protein>
    <submittedName>
        <fullName evidence="1">Uncharacterized protein</fullName>
    </submittedName>
</protein>
<dbReference type="Proteomes" id="UP000824120">
    <property type="component" value="Chromosome 3"/>
</dbReference>
<evidence type="ECO:0000313" key="2">
    <source>
        <dbReference type="Proteomes" id="UP000824120"/>
    </source>
</evidence>
<proteinExistence type="predicted"/>
<dbReference type="AlphaFoldDB" id="A0A9J5ZV93"/>
<gene>
    <name evidence="1" type="ORF">H5410_015687</name>
</gene>